<keyword evidence="1" id="KW-0436">Ligase</keyword>
<dbReference type="InterPro" id="IPR020562">
    <property type="entry name" value="PRibGlycinamide_synth_N"/>
</dbReference>
<evidence type="ECO:0000259" key="6">
    <source>
        <dbReference type="PROSITE" id="PS50975"/>
    </source>
</evidence>
<dbReference type="Gene3D" id="3.40.50.20">
    <property type="match status" value="1"/>
</dbReference>
<evidence type="ECO:0000313" key="8">
    <source>
        <dbReference type="Proteomes" id="UP001054252"/>
    </source>
</evidence>
<dbReference type="AlphaFoldDB" id="A0AAV5L4L5"/>
<feature type="compositionally biased region" description="Polar residues" evidence="5">
    <location>
        <begin position="437"/>
        <end position="447"/>
    </location>
</feature>
<protein>
    <recommendedName>
        <fullName evidence="6">ATP-grasp domain-containing protein</fullName>
    </recommendedName>
</protein>
<dbReference type="Proteomes" id="UP001054252">
    <property type="component" value="Unassembled WGS sequence"/>
</dbReference>
<keyword evidence="8" id="KW-1185">Reference proteome</keyword>
<dbReference type="InterPro" id="IPR020561">
    <property type="entry name" value="PRibGlycinamid_synth_ATP-grasp"/>
</dbReference>
<dbReference type="PROSITE" id="PS50975">
    <property type="entry name" value="ATP_GRASP"/>
    <property type="match status" value="1"/>
</dbReference>
<dbReference type="EMBL" id="BPVZ01000094">
    <property type="protein sequence ID" value="GKV32136.1"/>
    <property type="molecule type" value="Genomic_DNA"/>
</dbReference>
<dbReference type="SMART" id="SM01209">
    <property type="entry name" value="GARS_A"/>
    <property type="match status" value="1"/>
</dbReference>
<dbReference type="InterPro" id="IPR037123">
    <property type="entry name" value="PRibGlycinamide_synth_C_sf"/>
</dbReference>
<sequence>MSFFRKWGVELVVVGPDAPLLSGLANDLVNAGIPTFGPSAEADALESSKNFMKSLWEKYNIPTAKYQTFTFPSAAKEYIKEQGAPIVIKADGLAAGKGVIVSIVIVEEFREGEAASFFALVDGENAIPLESAQDHKRVGDGGDTGPNTGGMGAYSPAPVLTEELQSVTSLAKLIEYNVRFGDPECQSEKQVLVLRLESDLVHVPPAACRGELKGVTLDWSLGSAIVVVMAANGYPGSYDKGSVIQNLEEAEQTSCSFCSDISCWNCSRRPWQFHCCWGPFYGLLPREEISKRHGIESVYTHFCKKNRMVPCVIHVGKNFIDYATMASPYFDDCQKLFITPPQASSYVNPLYDEKATAYSESFKSLTERIANFAEESKRLHKEHMKRLEEILKRATQSQQRHATLEATSTSMPPSPSKSVKINTSNSPLTPGRHKPTPVQTCQPSINQGPYDGRQKADAATQKPTLWPALVHKSDKVSTSSTSTSFEINEHVSSALLKKCSRQPCFLNGRSPSKFNYGQWLKVKYPFKVISLKRGVISNLGGQPSQIEQQRLQDLIANEVHKALEKEVTRFVPLQPYANSNVQLMPPQQKHVCKPSPPQQLADSLPEATREASSQEANQNLVNAIVSRKTSAKCVPFKSNDSKATKELNVSSKTISLGEFIIELPSSIPNLPFVFTRKQDAASSSKEAIKNKANMFAKENKMRDHKKDVATFIPRRGMLSSVKSMSPKRHSANNMKYLQMHKALDEDTLLAGLFIYEAVVSVSCVYQMIFHAMLKKTTISNFYVLRDIMLPLQWPHGEEC</sequence>
<dbReference type="Pfam" id="PF01071">
    <property type="entry name" value="GARS_A"/>
    <property type="match status" value="2"/>
</dbReference>
<dbReference type="InterPro" id="IPR011761">
    <property type="entry name" value="ATP-grasp"/>
</dbReference>
<dbReference type="InterPro" id="IPR016185">
    <property type="entry name" value="PreATP-grasp_dom_sf"/>
</dbReference>
<dbReference type="InterPro" id="IPR020559">
    <property type="entry name" value="PRibGlycinamide_synth_CS"/>
</dbReference>
<evidence type="ECO:0000256" key="4">
    <source>
        <dbReference type="PROSITE-ProRule" id="PRU00409"/>
    </source>
</evidence>
<keyword evidence="2 4" id="KW-0547">Nucleotide-binding</keyword>
<dbReference type="Pfam" id="PF02844">
    <property type="entry name" value="GARS_N"/>
    <property type="match status" value="1"/>
</dbReference>
<comment type="caution">
    <text evidence="7">The sequence shown here is derived from an EMBL/GenBank/DDBJ whole genome shotgun (WGS) entry which is preliminary data.</text>
</comment>
<evidence type="ECO:0000313" key="7">
    <source>
        <dbReference type="EMBL" id="GKV32136.1"/>
    </source>
</evidence>
<keyword evidence="3 4" id="KW-0067">ATP-binding</keyword>
<dbReference type="GO" id="GO:0004637">
    <property type="term" value="F:phosphoribosylamine-glycine ligase activity"/>
    <property type="evidence" value="ECO:0007669"/>
    <property type="project" value="InterPro"/>
</dbReference>
<dbReference type="GO" id="GO:0046872">
    <property type="term" value="F:metal ion binding"/>
    <property type="evidence" value="ECO:0007669"/>
    <property type="project" value="InterPro"/>
</dbReference>
<dbReference type="GO" id="GO:0009113">
    <property type="term" value="P:purine nucleobase biosynthetic process"/>
    <property type="evidence" value="ECO:0007669"/>
    <property type="project" value="InterPro"/>
</dbReference>
<organism evidence="7 8">
    <name type="scientific">Rubroshorea leprosula</name>
    <dbReference type="NCBI Taxonomy" id="152421"/>
    <lineage>
        <taxon>Eukaryota</taxon>
        <taxon>Viridiplantae</taxon>
        <taxon>Streptophyta</taxon>
        <taxon>Embryophyta</taxon>
        <taxon>Tracheophyta</taxon>
        <taxon>Spermatophyta</taxon>
        <taxon>Magnoliopsida</taxon>
        <taxon>eudicotyledons</taxon>
        <taxon>Gunneridae</taxon>
        <taxon>Pentapetalae</taxon>
        <taxon>rosids</taxon>
        <taxon>malvids</taxon>
        <taxon>Malvales</taxon>
        <taxon>Dipterocarpaceae</taxon>
        <taxon>Rubroshorea</taxon>
    </lineage>
</organism>
<dbReference type="Gene3D" id="3.30.470.20">
    <property type="entry name" value="ATP-grasp fold, B domain"/>
    <property type="match status" value="2"/>
</dbReference>
<gene>
    <name evidence="7" type="ORF">SLEP1_g40764</name>
</gene>
<feature type="compositionally biased region" description="Gly residues" evidence="5">
    <location>
        <begin position="141"/>
        <end position="152"/>
    </location>
</feature>
<evidence type="ECO:0000256" key="5">
    <source>
        <dbReference type="SAM" id="MobiDB-lite"/>
    </source>
</evidence>
<dbReference type="Gene3D" id="3.30.1490.20">
    <property type="entry name" value="ATP-grasp fold, A domain"/>
    <property type="match status" value="1"/>
</dbReference>
<feature type="compositionally biased region" description="Polar residues" evidence="5">
    <location>
        <begin position="419"/>
        <end position="428"/>
    </location>
</feature>
<evidence type="ECO:0000256" key="2">
    <source>
        <dbReference type="ARBA" id="ARBA00022741"/>
    </source>
</evidence>
<feature type="domain" description="ATP-grasp" evidence="6">
    <location>
        <begin position="53"/>
        <end position="101"/>
    </location>
</feature>
<evidence type="ECO:0000256" key="3">
    <source>
        <dbReference type="ARBA" id="ARBA00022840"/>
    </source>
</evidence>
<feature type="region of interest" description="Disordered" evidence="5">
    <location>
        <begin position="134"/>
        <end position="155"/>
    </location>
</feature>
<proteinExistence type="predicted"/>
<dbReference type="PROSITE" id="PS00184">
    <property type="entry name" value="GARS"/>
    <property type="match status" value="1"/>
</dbReference>
<dbReference type="InterPro" id="IPR000115">
    <property type="entry name" value="PRibGlycinamide_synth"/>
</dbReference>
<feature type="region of interest" description="Disordered" evidence="5">
    <location>
        <begin position="592"/>
        <end position="613"/>
    </location>
</feature>
<dbReference type="Gene3D" id="3.90.600.10">
    <property type="entry name" value="Phosphoribosylglycinamide synthetase, C-terminal domain"/>
    <property type="match status" value="1"/>
</dbReference>
<dbReference type="SUPFAM" id="SSF56059">
    <property type="entry name" value="Glutathione synthetase ATP-binding domain-like"/>
    <property type="match status" value="1"/>
</dbReference>
<dbReference type="GO" id="GO:0005524">
    <property type="term" value="F:ATP binding"/>
    <property type="evidence" value="ECO:0007669"/>
    <property type="project" value="UniProtKB-UniRule"/>
</dbReference>
<name>A0AAV5L4L5_9ROSI</name>
<evidence type="ECO:0000256" key="1">
    <source>
        <dbReference type="ARBA" id="ARBA00022598"/>
    </source>
</evidence>
<feature type="region of interest" description="Disordered" evidence="5">
    <location>
        <begin position="395"/>
        <end position="462"/>
    </location>
</feature>
<dbReference type="PANTHER" id="PTHR43472:SF1">
    <property type="entry name" value="PHOSPHORIBOSYLAMINE--GLYCINE LIGASE, CHLOROPLASTIC"/>
    <property type="match status" value="1"/>
</dbReference>
<dbReference type="InterPro" id="IPR013815">
    <property type="entry name" value="ATP_grasp_subdomain_1"/>
</dbReference>
<dbReference type="SUPFAM" id="SSF52440">
    <property type="entry name" value="PreATP-grasp domain"/>
    <property type="match status" value="1"/>
</dbReference>
<accession>A0AAV5L4L5</accession>
<reference evidence="7 8" key="1">
    <citation type="journal article" date="2021" name="Commun. Biol.">
        <title>The genome of Shorea leprosula (Dipterocarpaceae) highlights the ecological relevance of drought in aseasonal tropical rainforests.</title>
        <authorList>
            <person name="Ng K.K.S."/>
            <person name="Kobayashi M.J."/>
            <person name="Fawcett J.A."/>
            <person name="Hatakeyama M."/>
            <person name="Paape T."/>
            <person name="Ng C.H."/>
            <person name="Ang C.C."/>
            <person name="Tnah L.H."/>
            <person name="Lee C.T."/>
            <person name="Nishiyama T."/>
            <person name="Sese J."/>
            <person name="O'Brien M.J."/>
            <person name="Copetti D."/>
            <person name="Mohd Noor M.I."/>
            <person name="Ong R.C."/>
            <person name="Putra M."/>
            <person name="Sireger I.Z."/>
            <person name="Indrioko S."/>
            <person name="Kosugi Y."/>
            <person name="Izuno A."/>
            <person name="Isagi Y."/>
            <person name="Lee S.L."/>
            <person name="Shimizu K.K."/>
        </authorList>
    </citation>
    <scope>NUCLEOTIDE SEQUENCE [LARGE SCALE GENOMIC DNA]</scope>
    <source>
        <strain evidence="7">214</strain>
    </source>
</reference>
<dbReference type="PANTHER" id="PTHR43472">
    <property type="entry name" value="PHOSPHORIBOSYLAMINE--GLYCINE LIGASE"/>
    <property type="match status" value="1"/>
</dbReference>